<reference evidence="1 2" key="1">
    <citation type="submission" date="2019-04" db="EMBL/GenBank/DDBJ databases">
        <title>Genome of a novel bacterium Candidatus Jettenia ecosi reconstructed from metagenome of an anammox bioreactor.</title>
        <authorList>
            <person name="Mardanov A.V."/>
            <person name="Beletsky A.V."/>
            <person name="Ravin N.V."/>
            <person name="Botchkova E.A."/>
            <person name="Litti Y.V."/>
            <person name="Nozhevnikova A.N."/>
        </authorList>
    </citation>
    <scope>NUCLEOTIDE SEQUENCE [LARGE SCALE GENOMIC DNA]</scope>
    <source>
        <strain evidence="1">J2</strain>
    </source>
</reference>
<protein>
    <submittedName>
        <fullName evidence="1">Uncharacterized protein</fullName>
    </submittedName>
</protein>
<sequence length="53" mass="5969">MSHISPDHFREHFIHASQGTVAEGARLTIEVITDTTHPQSQDVLLENIEIMKS</sequence>
<dbReference type="Gene3D" id="3.30.2320.50">
    <property type="match status" value="1"/>
</dbReference>
<evidence type="ECO:0000313" key="2">
    <source>
        <dbReference type="Proteomes" id="UP000319783"/>
    </source>
</evidence>
<dbReference type="EMBL" id="SULG01000067">
    <property type="protein sequence ID" value="TLD41011.1"/>
    <property type="molecule type" value="Genomic_DNA"/>
</dbReference>
<organism evidence="1 2">
    <name type="scientific">Candidatus Jettenia ecosi</name>
    <dbReference type="NCBI Taxonomy" id="2494326"/>
    <lineage>
        <taxon>Bacteria</taxon>
        <taxon>Pseudomonadati</taxon>
        <taxon>Planctomycetota</taxon>
        <taxon>Candidatus Brocadiia</taxon>
        <taxon>Candidatus Brocadiales</taxon>
        <taxon>Candidatus Brocadiaceae</taxon>
        <taxon>Candidatus Jettenia</taxon>
    </lineage>
</organism>
<dbReference type="Proteomes" id="UP000319783">
    <property type="component" value="Unassembled WGS sequence"/>
</dbReference>
<name>A0A533QE93_9BACT</name>
<proteinExistence type="predicted"/>
<evidence type="ECO:0000313" key="1">
    <source>
        <dbReference type="EMBL" id="TLD41011.1"/>
    </source>
</evidence>
<accession>A0A533QE93</accession>
<comment type="caution">
    <text evidence="1">The sequence shown here is derived from an EMBL/GenBank/DDBJ whole genome shotgun (WGS) entry which is preliminary data.</text>
</comment>
<dbReference type="AlphaFoldDB" id="A0A533QE93"/>
<gene>
    <name evidence="1" type="ORF">JETT_2739</name>
</gene>